<evidence type="ECO:0000313" key="3">
    <source>
        <dbReference type="Proteomes" id="UP001066276"/>
    </source>
</evidence>
<gene>
    <name evidence="2" type="ORF">NDU88_007706</name>
</gene>
<feature type="region of interest" description="Disordered" evidence="1">
    <location>
        <begin position="233"/>
        <end position="267"/>
    </location>
</feature>
<accession>A0AAV7NUD4</accession>
<evidence type="ECO:0000313" key="2">
    <source>
        <dbReference type="EMBL" id="KAJ1119521.1"/>
    </source>
</evidence>
<proteinExistence type="predicted"/>
<dbReference type="AlphaFoldDB" id="A0AAV7NUD4"/>
<sequence>MAPIRAASVPPGKAKDQPIPPPAKVKKVPTCHREKPHQPPSKGSFKPKGDSAKGPAATSKVGQGHKEKEKSGQGTEPPAEGPGSPLLATRTATCTAVDTATCTATCTSVASATVPSGQLSEAAGDVLMCPSTGTDTFTTTSISATDTAATTATSLRRAQTVPPQLAWLSSPVGNRLRLQEASWTLQIVHEERLPALFLPAGGRRTRSRVECVSASMEYHATCSQAISWHTHPGEGMGHGTLHVKHSRHKAPSRTSGEKHPQPQSLAG</sequence>
<feature type="compositionally biased region" description="Basic residues" evidence="1">
    <location>
        <begin position="241"/>
        <end position="251"/>
    </location>
</feature>
<comment type="caution">
    <text evidence="2">The sequence shown here is derived from an EMBL/GenBank/DDBJ whole genome shotgun (WGS) entry which is preliminary data.</text>
</comment>
<name>A0AAV7NUD4_PLEWA</name>
<evidence type="ECO:0000256" key="1">
    <source>
        <dbReference type="SAM" id="MobiDB-lite"/>
    </source>
</evidence>
<dbReference type="EMBL" id="JANPWB010000012">
    <property type="protein sequence ID" value="KAJ1119521.1"/>
    <property type="molecule type" value="Genomic_DNA"/>
</dbReference>
<protein>
    <submittedName>
        <fullName evidence="2">Uncharacterized protein</fullName>
    </submittedName>
</protein>
<organism evidence="2 3">
    <name type="scientific">Pleurodeles waltl</name>
    <name type="common">Iberian ribbed newt</name>
    <dbReference type="NCBI Taxonomy" id="8319"/>
    <lineage>
        <taxon>Eukaryota</taxon>
        <taxon>Metazoa</taxon>
        <taxon>Chordata</taxon>
        <taxon>Craniata</taxon>
        <taxon>Vertebrata</taxon>
        <taxon>Euteleostomi</taxon>
        <taxon>Amphibia</taxon>
        <taxon>Batrachia</taxon>
        <taxon>Caudata</taxon>
        <taxon>Salamandroidea</taxon>
        <taxon>Salamandridae</taxon>
        <taxon>Pleurodelinae</taxon>
        <taxon>Pleurodeles</taxon>
    </lineage>
</organism>
<reference evidence="2" key="1">
    <citation type="journal article" date="2022" name="bioRxiv">
        <title>Sequencing and chromosome-scale assembly of the giantPleurodeles waltlgenome.</title>
        <authorList>
            <person name="Brown T."/>
            <person name="Elewa A."/>
            <person name="Iarovenko S."/>
            <person name="Subramanian E."/>
            <person name="Araus A.J."/>
            <person name="Petzold A."/>
            <person name="Susuki M."/>
            <person name="Suzuki K.-i.T."/>
            <person name="Hayashi T."/>
            <person name="Toyoda A."/>
            <person name="Oliveira C."/>
            <person name="Osipova E."/>
            <person name="Leigh N.D."/>
            <person name="Simon A."/>
            <person name="Yun M.H."/>
        </authorList>
    </citation>
    <scope>NUCLEOTIDE SEQUENCE</scope>
    <source>
        <strain evidence="2">20211129_DDA</strain>
        <tissue evidence="2">Liver</tissue>
    </source>
</reference>
<feature type="region of interest" description="Disordered" evidence="1">
    <location>
        <begin position="1"/>
        <end position="87"/>
    </location>
</feature>
<keyword evidence="3" id="KW-1185">Reference proteome</keyword>
<dbReference type="Proteomes" id="UP001066276">
    <property type="component" value="Chromosome 8"/>
</dbReference>